<dbReference type="InterPro" id="IPR010131">
    <property type="entry name" value="MdtP/NodT-like"/>
</dbReference>
<dbReference type="PANTHER" id="PTHR30203">
    <property type="entry name" value="OUTER MEMBRANE CATION EFFLUX PROTEIN"/>
    <property type="match status" value="1"/>
</dbReference>
<organism evidence="2 3">
    <name type="scientific">Flavobacterium kingsejongi</name>
    <dbReference type="NCBI Taxonomy" id="1678728"/>
    <lineage>
        <taxon>Bacteria</taxon>
        <taxon>Pseudomonadati</taxon>
        <taxon>Bacteroidota</taxon>
        <taxon>Flavobacteriia</taxon>
        <taxon>Flavobacteriales</taxon>
        <taxon>Flavobacteriaceae</taxon>
        <taxon>Flavobacterium</taxon>
    </lineage>
</organism>
<evidence type="ECO:0008006" key="4">
    <source>
        <dbReference type="Google" id="ProtNLM"/>
    </source>
</evidence>
<sequence length="165" mass="18362">MINTAKTYFYPSLTITAQGGLSDEKLSDFFNTSTLFGNIIGGLTQPIFNKGLNKQRLEIAKAQQQEYLATLKKTLLTAGNEVSNALYDYEAASEKITIRTQQLLFLQKSVDYTKALLKYTANTNYTDVLTSEQSLLAAQLSSISDRLQQLQAVVDLYRSLGGGWR</sequence>
<name>A0A2S1LUK2_9FLAO</name>
<dbReference type="Pfam" id="PF02321">
    <property type="entry name" value="OEP"/>
    <property type="match status" value="1"/>
</dbReference>
<dbReference type="GO" id="GO:0015562">
    <property type="term" value="F:efflux transmembrane transporter activity"/>
    <property type="evidence" value="ECO:0007669"/>
    <property type="project" value="InterPro"/>
</dbReference>
<evidence type="ECO:0000313" key="2">
    <source>
        <dbReference type="EMBL" id="AWG27362.1"/>
    </source>
</evidence>
<dbReference type="SUPFAM" id="SSF56954">
    <property type="entry name" value="Outer membrane efflux proteins (OEP)"/>
    <property type="match status" value="1"/>
</dbReference>
<dbReference type="Proteomes" id="UP000244677">
    <property type="component" value="Chromosome"/>
</dbReference>
<dbReference type="Gene3D" id="2.20.200.10">
    <property type="entry name" value="Outer membrane efflux proteins (OEP)"/>
    <property type="match status" value="1"/>
</dbReference>
<proteinExistence type="inferred from homology"/>
<dbReference type="AlphaFoldDB" id="A0A2S1LUK2"/>
<reference evidence="2 3" key="1">
    <citation type="submission" date="2017-04" db="EMBL/GenBank/DDBJ databases">
        <title>Complete genome sequence of Flavobacterium kingsejong AJ004.</title>
        <authorList>
            <person name="Lee P.C."/>
        </authorList>
    </citation>
    <scope>NUCLEOTIDE SEQUENCE [LARGE SCALE GENOMIC DNA]</scope>
    <source>
        <strain evidence="2 3">AJ004</strain>
    </source>
</reference>
<dbReference type="InterPro" id="IPR003423">
    <property type="entry name" value="OMP_efflux"/>
</dbReference>
<protein>
    <recommendedName>
        <fullName evidence="4">Imelysin-like domain-containing protein</fullName>
    </recommendedName>
</protein>
<evidence type="ECO:0000256" key="1">
    <source>
        <dbReference type="ARBA" id="ARBA00007613"/>
    </source>
</evidence>
<dbReference type="EMBL" id="CP020919">
    <property type="protein sequence ID" value="AWG27362.1"/>
    <property type="molecule type" value="Genomic_DNA"/>
</dbReference>
<dbReference type="PANTHER" id="PTHR30203:SF33">
    <property type="entry name" value="BLR4455 PROTEIN"/>
    <property type="match status" value="1"/>
</dbReference>
<keyword evidence="3" id="KW-1185">Reference proteome</keyword>
<comment type="similarity">
    <text evidence="1">Belongs to the outer membrane factor (OMF) (TC 1.B.17) family.</text>
</comment>
<dbReference type="OrthoDB" id="9770517at2"/>
<evidence type="ECO:0000313" key="3">
    <source>
        <dbReference type="Proteomes" id="UP000244677"/>
    </source>
</evidence>
<dbReference type="KEGG" id="fki:FK004_15340"/>
<dbReference type="Gene3D" id="1.20.1600.10">
    <property type="entry name" value="Outer membrane efflux proteins (OEP)"/>
    <property type="match status" value="1"/>
</dbReference>
<accession>A0A2S1LUK2</accession>
<gene>
    <name evidence="2" type="ORF">FK004_15340</name>
</gene>